<evidence type="ECO:0000313" key="1">
    <source>
        <dbReference type="EMBL" id="KAJ9081375.1"/>
    </source>
</evidence>
<dbReference type="Proteomes" id="UP001165960">
    <property type="component" value="Unassembled WGS sequence"/>
</dbReference>
<name>A0ACC2U3S3_9FUNG</name>
<organism evidence="1 2">
    <name type="scientific">Entomophthora muscae</name>
    <dbReference type="NCBI Taxonomy" id="34485"/>
    <lineage>
        <taxon>Eukaryota</taxon>
        <taxon>Fungi</taxon>
        <taxon>Fungi incertae sedis</taxon>
        <taxon>Zoopagomycota</taxon>
        <taxon>Entomophthoromycotina</taxon>
        <taxon>Entomophthoromycetes</taxon>
        <taxon>Entomophthorales</taxon>
        <taxon>Entomophthoraceae</taxon>
        <taxon>Entomophthora</taxon>
    </lineage>
</organism>
<evidence type="ECO:0000313" key="2">
    <source>
        <dbReference type="Proteomes" id="UP001165960"/>
    </source>
</evidence>
<dbReference type="EMBL" id="QTSX02001480">
    <property type="protein sequence ID" value="KAJ9081375.1"/>
    <property type="molecule type" value="Genomic_DNA"/>
</dbReference>
<accession>A0ACC2U3S3</accession>
<protein>
    <submittedName>
        <fullName evidence="1">Uncharacterized protein</fullName>
    </submittedName>
</protein>
<keyword evidence="2" id="KW-1185">Reference proteome</keyword>
<proteinExistence type="predicted"/>
<sequence>MNLLEKFSSKSNRVKGVAFHPKRPWVLASLHNGAIQLWDYRMGTLIHTFEEHEGPVRGIAFHPTQDIFCSGGDDRKIKVWNVKTKRCLFTLTGHVDYIRTVTFHHELPWILSASDDHTLRVWNWQARTSIATLTGHNHYVMCGKFHPTKDLIASACLDMTIRVWDFSQLRQKSSKPDHSRPHEDDLRRIMSGTADAFGNPDIIVKYVIEGHTKGVNWVDFHPSLPLLVSGGDDRQVKIWRMNDQRYWEVDTCRGHYNNVSSVMFHPKQEVILSNSEDRSIRVWDASKRTLLQTFRRDADRYWVMAAHPHLNLVAAGHDSGLVVFKLQRERPAMQVTQDTLMYVRDNHIRVHNFNSGSDQPIQALRKQTGQYFLPPRSLTFNPVDKTVIVSLVSDGGAHFELFRSGTRSDDSGAGLKGSGHCAVFLSRNRFVALDRENNQLDVRDLDAKSVKIIKLSSPVEEIHAAPGGNIVLVDSKGATLYDVTQKKELGTIALPGVRYIVWSPDNTQAALLCKYSITVVDKQFEQQSFAQETVRVKSAAWDPCGVLIYTTLNHIKFLLPQGDKGIICTLDQPIYLTRIKGQKVHYLDREAKPQVAAIDPAEYRFKLALIKHDYDQVIHAIRNSNLVGQSIISYLRKKGYSEIALHFIKDEQTRFELALESGNLEVALASAKEVNSEVCWGKLAKHALQQGNIQIVITCQQQLRNFDRLSFIYFLTGDTEKLAKMQDIAQKRGDAQSLFQTSVYRGDLGGRLKALRDAGQHVLAYITAKNAGLDEEAQEIADQCKISPEVLAKLPVASAPLKSPAPISSTPADSNWPSLNVSKGVFERFLVSLEYGQSGGGVLADDGDLDDAGWGDDLDIEVDTKEESAETPAEDDEEDAGWGLDDDLMIDEAIGAELVNSAQSAEFVMPQKGANSLGQWARSSPLAADHVAAGSFESAMQLLNRQLGIVNFAPLKSHFLTILSASQVYASGISGLPTMVCGLRRNCEETNPNDIRPNQPFELATAITTLKEGYRFFKANQIDEALQQFTQTLQIIPLLVVTSSQEQEELQQLIGICREYVVGLQMEKLRRGLPADDLKRSLELSAYFTHCDLDPQHLIIAMRSAMASAFSAKNFITAATFARRLLELGPAQALASRARNVQTVSERTPNDAVALDYDQYNPFVLCAGSFSPIYAGTPSMNCPLCGAHFLPSFEGQVCTVCQLSQVNAKATGLRAI</sequence>
<comment type="caution">
    <text evidence="1">The sequence shown here is derived from an EMBL/GenBank/DDBJ whole genome shotgun (WGS) entry which is preliminary data.</text>
</comment>
<reference evidence="1" key="1">
    <citation type="submission" date="2022-04" db="EMBL/GenBank/DDBJ databases">
        <title>Genome of the entomopathogenic fungus Entomophthora muscae.</title>
        <authorList>
            <person name="Elya C."/>
            <person name="Lovett B.R."/>
            <person name="Lee E."/>
            <person name="Macias A.M."/>
            <person name="Hajek A.E."/>
            <person name="De Bivort B.L."/>
            <person name="Kasson M.T."/>
            <person name="De Fine Licht H.H."/>
            <person name="Stajich J.E."/>
        </authorList>
    </citation>
    <scope>NUCLEOTIDE SEQUENCE</scope>
    <source>
        <strain evidence="1">Berkeley</strain>
    </source>
</reference>
<gene>
    <name evidence="1" type="ORF">DSO57_1015270</name>
</gene>